<proteinExistence type="predicted"/>
<keyword evidence="5" id="KW-0282">Flagellum</keyword>
<feature type="domain" description="Cep192-like" evidence="2">
    <location>
        <begin position="164"/>
        <end position="243"/>
    </location>
</feature>
<dbReference type="OrthoDB" id="5538672at2759"/>
<reference evidence="3" key="2">
    <citation type="submission" date="2021-03" db="UniProtKB">
        <authorList>
            <consortium name="Ensembl"/>
        </authorList>
    </citation>
    <scope>IDENTIFICATION</scope>
</reference>
<dbReference type="GO" id="GO:0044458">
    <property type="term" value="P:motile cilium assembly"/>
    <property type="evidence" value="ECO:0000318"/>
    <property type="project" value="GO_Central"/>
</dbReference>
<evidence type="ECO:0000313" key="6">
    <source>
        <dbReference type="Xenbase" id="XB-GENE-6465535"/>
    </source>
</evidence>
<dbReference type="AGR" id="Xenbase:XB-GENE-6465535"/>
<gene>
    <name evidence="3 5 6" type="primary">cfap221</name>
</gene>
<reference evidence="3" key="1">
    <citation type="journal article" date="2010" name="Science">
        <title>The genome of the Western clawed frog Xenopus tropicalis.</title>
        <authorList>
            <person name="Hellsten U."/>
            <person name="Harland R.M."/>
            <person name="Gilchrist M.J."/>
            <person name="Hendrix D."/>
            <person name="Jurka J."/>
            <person name="Kapitonov V."/>
            <person name="Ovcharenko I."/>
            <person name="Putnam N.H."/>
            <person name="Shu S."/>
            <person name="Taher L."/>
            <person name="Blitz I.L."/>
            <person name="Blumberg B."/>
            <person name="Dichmann D.S."/>
            <person name="Dubchak I."/>
            <person name="Amaya E."/>
            <person name="Detter J.C."/>
            <person name="Fletcher R."/>
            <person name="Gerhard D.S."/>
            <person name="Goodstein D."/>
            <person name="Graves T."/>
            <person name="Grigoriev I.V."/>
            <person name="Grimwood J."/>
            <person name="Kawashima T."/>
            <person name="Lindquist E."/>
            <person name="Lucas S.M."/>
            <person name="Mead P.E."/>
            <person name="Mitros T."/>
            <person name="Ogino H."/>
            <person name="Ohta Y."/>
            <person name="Poliakov A.V."/>
            <person name="Pollet N."/>
            <person name="Robert J."/>
            <person name="Salamov A."/>
            <person name="Sater A.K."/>
            <person name="Schmutz J."/>
            <person name="Terry A."/>
            <person name="Vize P.D."/>
            <person name="Warren W.C."/>
            <person name="Wells D."/>
            <person name="Wills A."/>
            <person name="Wilson R.K."/>
            <person name="Zimmerman L.B."/>
            <person name="Zorn A.M."/>
            <person name="Grainger R."/>
            <person name="Grammer T."/>
            <person name="Khokha M.K."/>
            <person name="Richardson P.M."/>
            <person name="Rokhsar D.S."/>
        </authorList>
    </citation>
    <scope>NUCLEOTIDE SEQUENCE [LARGE SCALE GENOMIC DNA]</scope>
    <source>
        <strain evidence="3">Nigerian</strain>
    </source>
</reference>
<feature type="region of interest" description="Disordered" evidence="1">
    <location>
        <begin position="573"/>
        <end position="621"/>
    </location>
</feature>
<keyword evidence="5" id="KW-0966">Cell projection</keyword>
<dbReference type="Gene3D" id="2.60.40.10">
    <property type="entry name" value="Immunoglobulins"/>
    <property type="match status" value="2"/>
</dbReference>
<dbReference type="GO" id="GO:0097729">
    <property type="term" value="C:9+2 motile cilium"/>
    <property type="evidence" value="ECO:0000318"/>
    <property type="project" value="GO_Central"/>
</dbReference>
<dbReference type="InterPro" id="IPR029676">
    <property type="entry name" value="CFAP221"/>
</dbReference>
<dbReference type="OMA" id="TYNPPQW"/>
<evidence type="ECO:0000313" key="5">
    <source>
        <dbReference type="RefSeq" id="XP_031749281.1"/>
    </source>
</evidence>
<organism evidence="3">
    <name type="scientific">Xenopus tropicalis</name>
    <name type="common">Western clawed frog</name>
    <name type="synonym">Silurana tropicalis</name>
    <dbReference type="NCBI Taxonomy" id="8364"/>
    <lineage>
        <taxon>Eukaryota</taxon>
        <taxon>Metazoa</taxon>
        <taxon>Chordata</taxon>
        <taxon>Craniata</taxon>
        <taxon>Vertebrata</taxon>
        <taxon>Euteleostomi</taxon>
        <taxon>Amphibia</taxon>
        <taxon>Batrachia</taxon>
        <taxon>Anura</taxon>
        <taxon>Pipoidea</taxon>
        <taxon>Pipidae</taxon>
        <taxon>Xenopodinae</taxon>
        <taxon>Xenopus</taxon>
        <taxon>Silurana</taxon>
    </lineage>
</organism>
<dbReference type="Ensembl" id="ENSXETT00000121543">
    <property type="protein sequence ID" value="ENSXETP00000101979"/>
    <property type="gene ID" value="ENSXETG00000046793"/>
</dbReference>
<dbReference type="PANTHER" id="PTHR46500">
    <property type="entry name" value="CILIA- AND FLAGELLA-ASSOCIATED PROTEIN 221"/>
    <property type="match status" value="1"/>
</dbReference>
<feature type="compositionally biased region" description="Basic residues" evidence="1">
    <location>
        <begin position="576"/>
        <end position="586"/>
    </location>
</feature>
<dbReference type="RefSeq" id="XP_031749281.1">
    <property type="nucleotide sequence ID" value="XM_031893421.1"/>
</dbReference>
<accession>A0A803J2D7</accession>
<dbReference type="Proteomes" id="UP000008143">
    <property type="component" value="Chromosome 9"/>
</dbReference>
<feature type="compositionally biased region" description="Polar residues" evidence="1">
    <location>
        <begin position="612"/>
        <end position="621"/>
    </location>
</feature>
<name>A0A803J2D7_XENTR</name>
<dbReference type="PANTHER" id="PTHR46500:SF1">
    <property type="entry name" value="CILIA- AND FLAGELLA-ASSOCIATED PROTEIN 221"/>
    <property type="match status" value="1"/>
</dbReference>
<dbReference type="GeneID" id="101730578"/>
<dbReference type="Pfam" id="PF24771">
    <property type="entry name" value="Ig_CFAP74_1st"/>
    <property type="match status" value="1"/>
</dbReference>
<dbReference type="Xenbase" id="XB-GENE-6465535">
    <property type="gene designation" value="cfap221"/>
</dbReference>
<sequence length="827" mass="92971">MMEVAPAAMLDFPTEDQRFKKVSPILASLVEEPVRRNVPNHLLESKIYSKLHKNSAVEAKPGILHFGGYEIGKCHQQSLKLINVSADVMNIHIIPPQTKHFSISYSKAQRLVPGLAITVTVRFNPDEWRYYYDCIRLHCQGGETLLVPVHGYPVMNRVDFPSRINLSDVALGQSKQYVIPLRCSCPIDFEFCVEITQPHKAFTVSPTSGVIGGNGQASVGVTYTPSAYGTAHMNMNLLISEFNSKPYPCVFTGSCSPGAPAREEITQKPFVSAEDAQIPTAIISRKKKRLRALQQNASKVIEYQNLRFPVNLSNPHAVASVLNQQPGRLRAKDLREDPWDPNTRAVTRQGKEAMFEHKVQQNVMEEEANKLRWQCHLGSDPLPPKRRQDILHERELAEREFQVKKGTPVLEEEYRRVTMRVVSQRVLRATDQVPTFQPQFDLYQNNLWAIRQRALICFQQAARKVLIRCRVDRRLILLRKLVQCMRAGGAPAAPGSGEDGAAEPFPLPPALVLPFRFPPYPEEQDWETAGGLTSAPPKAAEVQLRQILPLYELKVPQHYRLMGYEPVPVLEMSSSHKPRHLARPLKRGAEDELAPTVGAPKVPPKPDPPAESTESAPQEENSQIISFIPPEQLLSPPDYPPMHVFNPAPGLVAFKLPLSYSEIDMEFHLCPLPKYPNPRPTAPGAPKRFLDREEVIRGLMDWRKFPAVSLAAATGATLVSHRPRWCSPFSEELLPVLVPPTLTELPETDKENIVAKDREEEEDKVLLTPNMIKAEFPLIPAETPMGDWVAQEEESPPQTEGVGLTDKISVRLGQMRRLSRNHHLVLD</sequence>
<keyword evidence="5" id="KW-0969">Cilium</keyword>
<dbReference type="GeneTree" id="ENSGT00390000006925"/>
<dbReference type="GO" id="GO:0003341">
    <property type="term" value="P:cilium movement"/>
    <property type="evidence" value="ECO:0007669"/>
    <property type="project" value="InterPro"/>
</dbReference>
<keyword evidence="4" id="KW-1185">Reference proteome</keyword>
<dbReference type="Pfam" id="PF22067">
    <property type="entry name" value="Cep192_D3"/>
    <property type="match status" value="1"/>
</dbReference>
<evidence type="ECO:0000259" key="2">
    <source>
        <dbReference type="Pfam" id="PF22067"/>
    </source>
</evidence>
<dbReference type="Ensembl" id="ENSXETT00000106397">
    <property type="protein sequence ID" value="ENSXETP00000103957"/>
    <property type="gene ID" value="ENSXETG00000046793"/>
</dbReference>
<evidence type="ECO:0000256" key="1">
    <source>
        <dbReference type="SAM" id="MobiDB-lite"/>
    </source>
</evidence>
<dbReference type="CTD" id="200373"/>
<reference evidence="5" key="3">
    <citation type="submission" date="2025-04" db="UniProtKB">
        <authorList>
            <consortium name="RefSeq"/>
        </authorList>
    </citation>
    <scope>IDENTIFICATION</scope>
    <source>
        <strain evidence="5">Nigerian</strain>
        <tissue evidence="5">Liver and blood</tissue>
    </source>
</reference>
<evidence type="ECO:0000313" key="4">
    <source>
        <dbReference type="Proteomes" id="UP000008143"/>
    </source>
</evidence>
<dbReference type="KEGG" id="xtr:101730578"/>
<protein>
    <submittedName>
        <fullName evidence="3">Cilia and flagella associated protein 221</fullName>
    </submittedName>
    <submittedName>
        <fullName evidence="5">Cilia- and flagella-associated protein 221</fullName>
    </submittedName>
</protein>
<dbReference type="InterPro" id="IPR054089">
    <property type="entry name" value="Cep192-like_D3"/>
</dbReference>
<evidence type="ECO:0000313" key="3">
    <source>
        <dbReference type="Ensembl" id="ENSXETP00000101979"/>
    </source>
</evidence>
<dbReference type="InterPro" id="IPR013783">
    <property type="entry name" value="Ig-like_fold"/>
</dbReference>
<dbReference type="AlphaFoldDB" id="A0A803J2D7"/>